<comment type="subcellular location">
    <subcellularLocation>
        <location evidence="1">Cell membrane</location>
        <topology evidence="1">Multi-pass membrane protein</topology>
    </subcellularLocation>
</comment>
<dbReference type="EMBL" id="CP046640">
    <property type="protein sequence ID" value="QTL98739.1"/>
    <property type="molecule type" value="Genomic_DNA"/>
</dbReference>
<dbReference type="AlphaFoldDB" id="A0A8A7KGV7"/>
<feature type="domain" description="ABC3 transporter permease C-terminal" evidence="8">
    <location>
        <begin position="283"/>
        <end position="395"/>
    </location>
</feature>
<dbReference type="Pfam" id="PF02687">
    <property type="entry name" value="FtsX"/>
    <property type="match status" value="1"/>
</dbReference>
<dbReference type="KEGG" id="ifn:GM661_12570"/>
<dbReference type="InterPro" id="IPR025857">
    <property type="entry name" value="MacB_PCD"/>
</dbReference>
<feature type="domain" description="MacB-like periplasmic core" evidence="9">
    <location>
        <begin position="20"/>
        <end position="244"/>
    </location>
</feature>
<evidence type="ECO:0000256" key="6">
    <source>
        <dbReference type="ARBA" id="ARBA00038076"/>
    </source>
</evidence>
<dbReference type="Proteomes" id="UP000665020">
    <property type="component" value="Chromosome"/>
</dbReference>
<evidence type="ECO:0000256" key="5">
    <source>
        <dbReference type="ARBA" id="ARBA00023136"/>
    </source>
</evidence>
<feature type="transmembrane region" description="Helical" evidence="7">
    <location>
        <begin position="21"/>
        <end position="41"/>
    </location>
</feature>
<accession>A0A8A7KGV7</accession>
<name>A0A8A7KGV7_9FIRM</name>
<keyword evidence="2" id="KW-1003">Cell membrane</keyword>
<dbReference type="InterPro" id="IPR050250">
    <property type="entry name" value="Macrolide_Exporter_MacB"/>
</dbReference>
<evidence type="ECO:0000256" key="4">
    <source>
        <dbReference type="ARBA" id="ARBA00022989"/>
    </source>
</evidence>
<reference evidence="10" key="1">
    <citation type="submission" date="2019-12" db="EMBL/GenBank/DDBJ databases">
        <authorList>
            <person name="zhang j."/>
            <person name="sun C.M."/>
        </authorList>
    </citation>
    <scope>NUCLEOTIDE SEQUENCE</scope>
    <source>
        <strain evidence="10">NS-1</strain>
    </source>
</reference>
<evidence type="ECO:0000256" key="7">
    <source>
        <dbReference type="SAM" id="Phobius"/>
    </source>
</evidence>
<dbReference type="PANTHER" id="PTHR30572">
    <property type="entry name" value="MEMBRANE COMPONENT OF TRANSPORTER-RELATED"/>
    <property type="match status" value="1"/>
</dbReference>
<keyword evidence="5 7" id="KW-0472">Membrane</keyword>
<dbReference type="PANTHER" id="PTHR30572:SF4">
    <property type="entry name" value="ABC TRANSPORTER PERMEASE YTRF"/>
    <property type="match status" value="1"/>
</dbReference>
<proteinExistence type="inferred from homology"/>
<evidence type="ECO:0000256" key="2">
    <source>
        <dbReference type="ARBA" id="ARBA00022475"/>
    </source>
</evidence>
<gene>
    <name evidence="10" type="ORF">GM661_12570</name>
</gene>
<dbReference type="InterPro" id="IPR003838">
    <property type="entry name" value="ABC3_permease_C"/>
</dbReference>
<evidence type="ECO:0000259" key="8">
    <source>
        <dbReference type="Pfam" id="PF02687"/>
    </source>
</evidence>
<feature type="transmembrane region" description="Helical" evidence="7">
    <location>
        <begin position="278"/>
        <end position="303"/>
    </location>
</feature>
<keyword evidence="3 7" id="KW-0812">Transmembrane</keyword>
<evidence type="ECO:0000259" key="9">
    <source>
        <dbReference type="Pfam" id="PF12704"/>
    </source>
</evidence>
<comment type="similarity">
    <text evidence="6">Belongs to the ABC-4 integral membrane protein family.</text>
</comment>
<evidence type="ECO:0000313" key="11">
    <source>
        <dbReference type="Proteomes" id="UP000665020"/>
    </source>
</evidence>
<dbReference type="RefSeq" id="WP_230867134.1">
    <property type="nucleotide sequence ID" value="NZ_CP046640.1"/>
</dbReference>
<organism evidence="10 11">
    <name type="scientific">Iocasia fonsfrigidae</name>
    <dbReference type="NCBI Taxonomy" id="2682810"/>
    <lineage>
        <taxon>Bacteria</taxon>
        <taxon>Bacillati</taxon>
        <taxon>Bacillota</taxon>
        <taxon>Clostridia</taxon>
        <taxon>Halanaerobiales</taxon>
        <taxon>Halanaerobiaceae</taxon>
        <taxon>Iocasia</taxon>
    </lineage>
</organism>
<dbReference type="GO" id="GO:0005886">
    <property type="term" value="C:plasma membrane"/>
    <property type="evidence" value="ECO:0007669"/>
    <property type="project" value="UniProtKB-SubCell"/>
</dbReference>
<protein>
    <submittedName>
        <fullName evidence="10">FtsX-like permease family protein</fullName>
    </submittedName>
</protein>
<keyword evidence="4 7" id="KW-1133">Transmembrane helix</keyword>
<feature type="transmembrane region" description="Helical" evidence="7">
    <location>
        <begin position="324"/>
        <end position="353"/>
    </location>
</feature>
<keyword evidence="11" id="KW-1185">Reference proteome</keyword>
<dbReference type="GO" id="GO:0022857">
    <property type="term" value="F:transmembrane transporter activity"/>
    <property type="evidence" value="ECO:0007669"/>
    <property type="project" value="TreeGrafter"/>
</dbReference>
<dbReference type="Pfam" id="PF12704">
    <property type="entry name" value="MacB_PCD"/>
    <property type="match status" value="1"/>
</dbReference>
<sequence>MILETIKIAIFSLNSNKLRTLLSMLGIIIGVAAVIAVVSIASGTQEQVTARISNLGSNLISISPGVKRGRPGYISSESENVFNLELVKAIVDYCPSVKQIVAKNQSSGLLIEGENNYMTTIIGTGINYQEINKYYPEQGVFFNDYHLKNAVNVIVLGSELLEELFPESNPLGQTIAFNLNDNNYLFEIIGVMQEKDRGITGDLNKQAYIPITTQLKITSSNNISSFIAQASSADEATAAVEQIEYLLNNYLDDDEEFNIVSQDQILETINEVTGSMKLMLSGIAAISLLVGGIGIMNIMLVSVTERTREIGIRKALGAKQRHILGQFLAESLTLSSFGGILGIIIGFLAAFSIARIGGWPFVVSIFTVLLAFVFSLIVGVFFGIYPAVKASRLDPVKALSYE</sequence>
<evidence type="ECO:0000256" key="3">
    <source>
        <dbReference type="ARBA" id="ARBA00022692"/>
    </source>
</evidence>
<evidence type="ECO:0000313" key="10">
    <source>
        <dbReference type="EMBL" id="QTL98739.1"/>
    </source>
</evidence>
<evidence type="ECO:0000256" key="1">
    <source>
        <dbReference type="ARBA" id="ARBA00004651"/>
    </source>
</evidence>
<feature type="transmembrane region" description="Helical" evidence="7">
    <location>
        <begin position="359"/>
        <end position="385"/>
    </location>
</feature>